<evidence type="ECO:0000313" key="5">
    <source>
        <dbReference type="EMBL" id="JAA65662.1"/>
    </source>
</evidence>
<evidence type="ECO:0000256" key="2">
    <source>
        <dbReference type="ARBA" id="ARBA00022980"/>
    </source>
</evidence>
<evidence type="ECO:0000256" key="1">
    <source>
        <dbReference type="ARBA" id="ARBA00009083"/>
    </source>
</evidence>
<name>A0A0K8R3H4_IXORI</name>
<dbReference type="Pfam" id="PF00253">
    <property type="entry name" value="Ribosomal_S14"/>
    <property type="match status" value="1"/>
</dbReference>
<sequence>MNTALSLAMNKLLGAARCLANAALSGQSTTTLGSLSPRRFMYTDWRMARDAKRRRIVKQYARLRININSLRKNDILPKALQEIADKEIAELPLNSCRTRIHGRCVVTSRARSFVRPWRVSRIMFRHFADYNYMSGMQRAMW</sequence>
<keyword evidence="2 5" id="KW-0689">Ribosomal protein</keyword>
<dbReference type="GO" id="GO:0005763">
    <property type="term" value="C:mitochondrial small ribosomal subunit"/>
    <property type="evidence" value="ECO:0007669"/>
    <property type="project" value="TreeGrafter"/>
</dbReference>
<protein>
    <recommendedName>
        <fullName evidence="4">28S ribosomal protein S14, mitochondrial</fullName>
    </recommendedName>
</protein>
<dbReference type="EMBL" id="GADI01008146">
    <property type="protein sequence ID" value="JAA65662.1"/>
    <property type="molecule type" value="mRNA"/>
</dbReference>
<dbReference type="PANTHER" id="PTHR19836:SF19">
    <property type="entry name" value="SMALL RIBOSOMAL SUBUNIT PROTEIN US14M"/>
    <property type="match status" value="1"/>
</dbReference>
<evidence type="ECO:0000256" key="3">
    <source>
        <dbReference type="ARBA" id="ARBA00023274"/>
    </source>
</evidence>
<dbReference type="InterPro" id="IPR001209">
    <property type="entry name" value="Ribosomal_uS14"/>
</dbReference>
<reference evidence="5" key="1">
    <citation type="submission" date="2012-12" db="EMBL/GenBank/DDBJ databases">
        <title>Identification and characterization of a phenylalanine ammonia-lyase gene family in Isatis indigotica Fort.</title>
        <authorList>
            <person name="Liu Q."/>
            <person name="Chen J."/>
            <person name="Zhou X."/>
            <person name="Di P."/>
            <person name="Xiao Y."/>
            <person name="Xuan H."/>
            <person name="Zhang L."/>
            <person name="Chen W."/>
        </authorList>
    </citation>
    <scope>NUCLEOTIDE SEQUENCE</scope>
    <source>
        <tissue evidence="5">Salivary gland</tissue>
    </source>
</reference>
<dbReference type="PANTHER" id="PTHR19836">
    <property type="entry name" value="30S RIBOSOMAL PROTEIN S14"/>
    <property type="match status" value="1"/>
</dbReference>
<comment type="similarity">
    <text evidence="1">Belongs to the universal ribosomal protein uS14 family.</text>
</comment>
<dbReference type="Gene3D" id="1.10.287.1480">
    <property type="match status" value="1"/>
</dbReference>
<dbReference type="AlphaFoldDB" id="A0A0K8R3H4"/>
<accession>A0A0K8R3H4</accession>
<dbReference type="GO" id="GO:0003735">
    <property type="term" value="F:structural constituent of ribosome"/>
    <property type="evidence" value="ECO:0007669"/>
    <property type="project" value="InterPro"/>
</dbReference>
<dbReference type="GO" id="GO:0006412">
    <property type="term" value="P:translation"/>
    <property type="evidence" value="ECO:0007669"/>
    <property type="project" value="InterPro"/>
</dbReference>
<dbReference type="FunFam" id="1.10.287.1480:FF:000001">
    <property type="entry name" value="30S ribosomal protein S14"/>
    <property type="match status" value="1"/>
</dbReference>
<dbReference type="SUPFAM" id="SSF57716">
    <property type="entry name" value="Glucocorticoid receptor-like (DNA-binding domain)"/>
    <property type="match status" value="1"/>
</dbReference>
<keyword evidence="3" id="KW-0687">Ribonucleoprotein</keyword>
<proteinExistence type="evidence at transcript level"/>
<organism evidence="5">
    <name type="scientific">Ixodes ricinus</name>
    <name type="common">Common tick</name>
    <name type="synonym">Acarus ricinus</name>
    <dbReference type="NCBI Taxonomy" id="34613"/>
    <lineage>
        <taxon>Eukaryota</taxon>
        <taxon>Metazoa</taxon>
        <taxon>Ecdysozoa</taxon>
        <taxon>Arthropoda</taxon>
        <taxon>Chelicerata</taxon>
        <taxon>Arachnida</taxon>
        <taxon>Acari</taxon>
        <taxon>Parasitiformes</taxon>
        <taxon>Ixodida</taxon>
        <taxon>Ixodoidea</taxon>
        <taxon>Ixodidae</taxon>
        <taxon>Ixodinae</taxon>
        <taxon>Ixodes</taxon>
    </lineage>
</organism>
<evidence type="ECO:0000256" key="4">
    <source>
        <dbReference type="ARBA" id="ARBA00083755"/>
    </source>
</evidence>